<dbReference type="InterPro" id="IPR029151">
    <property type="entry name" value="Sensor-like_sf"/>
</dbReference>
<evidence type="ECO:0000256" key="1">
    <source>
        <dbReference type="ARBA" id="ARBA00000085"/>
    </source>
</evidence>
<dbReference type="SUPFAM" id="SSF55890">
    <property type="entry name" value="Sporulation response regulatory protein Spo0B"/>
    <property type="match status" value="1"/>
</dbReference>
<evidence type="ECO:0000256" key="11">
    <source>
        <dbReference type="ARBA" id="ARBA00022989"/>
    </source>
</evidence>
<feature type="compositionally biased region" description="Basic and acidic residues" evidence="14">
    <location>
        <begin position="484"/>
        <end position="496"/>
    </location>
</feature>
<evidence type="ECO:0000256" key="9">
    <source>
        <dbReference type="ARBA" id="ARBA00022777"/>
    </source>
</evidence>
<comment type="catalytic activity">
    <reaction evidence="1">
        <text>ATP + protein L-histidine = ADP + protein N-phospho-L-histidine.</text>
        <dbReference type="EC" id="2.7.13.3"/>
    </reaction>
</comment>
<feature type="region of interest" description="Disordered" evidence="14">
    <location>
        <begin position="465"/>
        <end position="553"/>
    </location>
</feature>
<dbReference type="PROSITE" id="PS50109">
    <property type="entry name" value="HIS_KIN"/>
    <property type="match status" value="1"/>
</dbReference>
<evidence type="ECO:0000256" key="8">
    <source>
        <dbReference type="ARBA" id="ARBA00022741"/>
    </source>
</evidence>
<dbReference type="SUPFAM" id="SSF55874">
    <property type="entry name" value="ATPase domain of HSP90 chaperone/DNA topoisomerase II/histidine kinase"/>
    <property type="match status" value="1"/>
</dbReference>
<feature type="transmembrane region" description="Helical" evidence="15">
    <location>
        <begin position="31"/>
        <end position="51"/>
    </location>
</feature>
<sequence length="649" mass="68976">MGHPASEAALPEIEYAVVATFRRQTLAGEMLVLQLAIVVVVLVAVAAVSLAQSEATFDRVEGRRVGALAEQLAANPLVRGQLVVPLPREALAPLVNATQAQSGVTSVTVADADGWIVSSTDPTAIGEALPVGDGITRGRGWSGELELDGGRRERVAQVPVLGATRENLGRHLGTVMVGEASPTVWQRLSGASSYLLAYLGVASGLGLAGSLLLARRVKRQTLGLEPREIAGLAEHREAMLYGIAEGVVALDPQQRLTLVNEMGRRLLDLPEDCVGRSLADLGVEGRLRDVLAGGRDGAAGRRDEVVVRHGRVLVMNRMTVRKDGRLLGSVTTLRDRTELARLEREIGSFRSSSELLRAQAHEFANQLHTISGLIQIGEQEEVVRYIRALSRRRQSLDVTLSRRVRDTTVAALLMAKSSQAAERKVHLRISDHTALDRLTPEDAADVATVVGNLVDNAVDAAAVGLGVDDGHEPGGPDEAWDGGRPGDRDADPHDGESGDSPDEFGGRGGHGDTEEPNRRAEHGGTGGPQRHGHPGSPDPSRMSHGQAGERRREAWVEVELRQDAASVEIAVRDSGPGVAPDLAREVFSHGFTTKAARNGERGIGLALTRLVCERHGGEISVSNTPDGALFTARMTVSHLTDAVAEGADR</sequence>
<dbReference type="GO" id="GO:0006355">
    <property type="term" value="P:regulation of DNA-templated transcription"/>
    <property type="evidence" value="ECO:0007669"/>
    <property type="project" value="InterPro"/>
</dbReference>
<dbReference type="InterPro" id="IPR013767">
    <property type="entry name" value="PAS_fold"/>
</dbReference>
<dbReference type="SMART" id="SM00387">
    <property type="entry name" value="HATPase_c"/>
    <property type="match status" value="1"/>
</dbReference>
<evidence type="ECO:0000256" key="13">
    <source>
        <dbReference type="ARBA" id="ARBA00023136"/>
    </source>
</evidence>
<dbReference type="EC" id="2.7.13.3" evidence="3"/>
<gene>
    <name evidence="17" type="ORF">IPT68_00025</name>
</gene>
<keyword evidence="7 15" id="KW-0812">Transmembrane</keyword>
<dbReference type="Gene3D" id="1.10.287.130">
    <property type="match status" value="1"/>
</dbReference>
<keyword evidence="5" id="KW-0597">Phosphoprotein</keyword>
<feature type="transmembrane region" description="Helical" evidence="15">
    <location>
        <begin position="195"/>
        <end position="214"/>
    </location>
</feature>
<dbReference type="GO" id="GO:0005886">
    <property type="term" value="C:plasma membrane"/>
    <property type="evidence" value="ECO:0007669"/>
    <property type="project" value="UniProtKB-SubCell"/>
</dbReference>
<organism evidence="17 18">
    <name type="scientific">Streptomyces chromofuscus</name>
    <dbReference type="NCBI Taxonomy" id="42881"/>
    <lineage>
        <taxon>Bacteria</taxon>
        <taxon>Bacillati</taxon>
        <taxon>Actinomycetota</taxon>
        <taxon>Actinomycetes</taxon>
        <taxon>Kitasatosporales</taxon>
        <taxon>Streptomycetaceae</taxon>
        <taxon>Streptomyces</taxon>
    </lineage>
</organism>
<keyword evidence="10" id="KW-0067">ATP-binding</keyword>
<keyword evidence="9" id="KW-0418">Kinase</keyword>
<dbReference type="Pfam" id="PF17203">
    <property type="entry name" value="sCache_3_2"/>
    <property type="match status" value="1"/>
</dbReference>
<evidence type="ECO:0000256" key="3">
    <source>
        <dbReference type="ARBA" id="ARBA00012438"/>
    </source>
</evidence>
<dbReference type="SUPFAM" id="SSF55785">
    <property type="entry name" value="PYP-like sensor domain (PAS domain)"/>
    <property type="match status" value="1"/>
</dbReference>
<evidence type="ECO:0000313" key="18">
    <source>
        <dbReference type="Proteomes" id="UP000594008"/>
    </source>
</evidence>
<keyword evidence="12" id="KW-0902">Two-component regulatory system</keyword>
<evidence type="ECO:0000256" key="12">
    <source>
        <dbReference type="ARBA" id="ARBA00023012"/>
    </source>
</evidence>
<dbReference type="InterPro" id="IPR000014">
    <property type="entry name" value="PAS"/>
</dbReference>
<evidence type="ECO:0000256" key="4">
    <source>
        <dbReference type="ARBA" id="ARBA00022475"/>
    </source>
</evidence>
<dbReference type="PANTHER" id="PTHR43304:SF1">
    <property type="entry name" value="PAC DOMAIN-CONTAINING PROTEIN"/>
    <property type="match status" value="1"/>
</dbReference>
<dbReference type="GO" id="GO:0005524">
    <property type="term" value="F:ATP binding"/>
    <property type="evidence" value="ECO:0007669"/>
    <property type="project" value="UniProtKB-KW"/>
</dbReference>
<dbReference type="PANTHER" id="PTHR43304">
    <property type="entry name" value="PHYTOCHROME-LIKE PROTEIN CPH1"/>
    <property type="match status" value="1"/>
</dbReference>
<dbReference type="PRINTS" id="PR00344">
    <property type="entry name" value="BCTRLSENSOR"/>
</dbReference>
<accession>A0A7M2TGV2</accession>
<keyword evidence="4" id="KW-1003">Cell membrane</keyword>
<dbReference type="InterPro" id="IPR004358">
    <property type="entry name" value="Sig_transdc_His_kin-like_C"/>
</dbReference>
<dbReference type="SMART" id="SM00091">
    <property type="entry name" value="PAS"/>
    <property type="match status" value="1"/>
</dbReference>
<reference evidence="17 18" key="1">
    <citation type="submission" date="2020-10" db="EMBL/GenBank/DDBJ databases">
        <title>Streptomyces chromofuscus complate genome analysis.</title>
        <authorList>
            <person name="Anwar N."/>
        </authorList>
    </citation>
    <scope>NUCLEOTIDE SEQUENCE [LARGE SCALE GENOMIC DNA]</scope>
    <source>
        <strain evidence="17 18">DSM 40273</strain>
    </source>
</reference>
<keyword evidence="8" id="KW-0547">Nucleotide-binding</keyword>
<evidence type="ECO:0000259" key="16">
    <source>
        <dbReference type="PROSITE" id="PS50109"/>
    </source>
</evidence>
<evidence type="ECO:0000256" key="14">
    <source>
        <dbReference type="SAM" id="MobiDB-lite"/>
    </source>
</evidence>
<name>A0A7M2TGV2_STRCW</name>
<dbReference type="InterPro" id="IPR003594">
    <property type="entry name" value="HATPase_dom"/>
</dbReference>
<dbReference type="InterPro" id="IPR035965">
    <property type="entry name" value="PAS-like_dom_sf"/>
</dbReference>
<dbReference type="InterPro" id="IPR005467">
    <property type="entry name" value="His_kinase_dom"/>
</dbReference>
<dbReference type="Pfam" id="PF14689">
    <property type="entry name" value="SPOB_a"/>
    <property type="match status" value="1"/>
</dbReference>
<dbReference type="AlphaFoldDB" id="A0A7M2TGV2"/>
<evidence type="ECO:0000256" key="5">
    <source>
        <dbReference type="ARBA" id="ARBA00022553"/>
    </source>
</evidence>
<feature type="domain" description="Histidine kinase" evidence="16">
    <location>
        <begin position="556"/>
        <end position="638"/>
    </location>
</feature>
<dbReference type="InterPro" id="IPR033463">
    <property type="entry name" value="sCache_3"/>
</dbReference>
<dbReference type="EMBL" id="CP063374">
    <property type="protein sequence ID" value="QOV47379.1"/>
    <property type="molecule type" value="Genomic_DNA"/>
</dbReference>
<dbReference type="Proteomes" id="UP000594008">
    <property type="component" value="Chromosome"/>
</dbReference>
<keyword evidence="11 15" id="KW-1133">Transmembrane helix</keyword>
<keyword evidence="18" id="KW-1185">Reference proteome</keyword>
<dbReference type="InterPro" id="IPR016120">
    <property type="entry name" value="Sig_transdc_His_kin_SpoOB"/>
</dbReference>
<dbReference type="Gene3D" id="3.30.565.10">
    <property type="entry name" value="Histidine kinase-like ATPase, C-terminal domain"/>
    <property type="match status" value="1"/>
</dbReference>
<evidence type="ECO:0000256" key="10">
    <source>
        <dbReference type="ARBA" id="ARBA00022840"/>
    </source>
</evidence>
<feature type="compositionally biased region" description="Basic and acidic residues" evidence="14">
    <location>
        <begin position="509"/>
        <end position="522"/>
    </location>
</feature>
<dbReference type="InterPro" id="IPR036890">
    <property type="entry name" value="HATPase_C_sf"/>
</dbReference>
<evidence type="ECO:0000256" key="15">
    <source>
        <dbReference type="SAM" id="Phobius"/>
    </source>
</evidence>
<protein>
    <recommendedName>
        <fullName evidence="3">histidine kinase</fullName>
        <ecNumber evidence="3">2.7.13.3</ecNumber>
    </recommendedName>
</protein>
<dbReference type="InterPro" id="IPR052162">
    <property type="entry name" value="Sensor_kinase/Photoreceptor"/>
</dbReference>
<dbReference type="Pfam" id="PF02518">
    <property type="entry name" value="HATPase_c"/>
    <property type="match status" value="1"/>
</dbReference>
<evidence type="ECO:0000256" key="6">
    <source>
        <dbReference type="ARBA" id="ARBA00022679"/>
    </source>
</evidence>
<dbReference type="GO" id="GO:0000155">
    <property type="term" value="F:phosphorelay sensor kinase activity"/>
    <property type="evidence" value="ECO:0007669"/>
    <property type="project" value="InterPro"/>
</dbReference>
<keyword evidence="6" id="KW-0808">Transferase</keyword>
<evidence type="ECO:0000313" key="17">
    <source>
        <dbReference type="EMBL" id="QOV47379.1"/>
    </source>
</evidence>
<dbReference type="CDD" id="cd00130">
    <property type="entry name" value="PAS"/>
    <property type="match status" value="1"/>
</dbReference>
<dbReference type="SUPFAM" id="SSF103190">
    <property type="entry name" value="Sensory domain-like"/>
    <property type="match status" value="1"/>
</dbReference>
<evidence type="ECO:0000256" key="7">
    <source>
        <dbReference type="ARBA" id="ARBA00022692"/>
    </source>
</evidence>
<dbReference type="Pfam" id="PF00989">
    <property type="entry name" value="PAS"/>
    <property type="match status" value="1"/>
</dbReference>
<keyword evidence="13 15" id="KW-0472">Membrane</keyword>
<dbReference type="KEGG" id="schf:IPT68_00025"/>
<proteinExistence type="predicted"/>
<evidence type="ECO:0000256" key="2">
    <source>
        <dbReference type="ARBA" id="ARBA00004651"/>
    </source>
</evidence>
<dbReference type="Gene3D" id="3.30.450.20">
    <property type="entry name" value="PAS domain"/>
    <property type="match status" value="2"/>
</dbReference>
<dbReference type="InterPro" id="IPR039506">
    <property type="entry name" value="SPOB_a"/>
</dbReference>
<comment type="subcellular location">
    <subcellularLocation>
        <location evidence="2">Cell membrane</location>
        <topology evidence="2">Multi-pass membrane protein</topology>
    </subcellularLocation>
</comment>